<dbReference type="GO" id="GO:0016491">
    <property type="term" value="F:oxidoreductase activity"/>
    <property type="evidence" value="ECO:0007669"/>
    <property type="project" value="UniProtKB-KW"/>
</dbReference>
<comment type="caution">
    <text evidence="4">The sequence shown here is derived from an EMBL/GenBank/DDBJ whole genome shotgun (WGS) entry which is preliminary data.</text>
</comment>
<evidence type="ECO:0000313" key="4">
    <source>
        <dbReference type="EMBL" id="MCF2526047.1"/>
    </source>
</evidence>
<dbReference type="PANTHER" id="PTHR43818">
    <property type="entry name" value="BCDNA.GH03377"/>
    <property type="match status" value="1"/>
</dbReference>
<evidence type="ECO:0000256" key="1">
    <source>
        <dbReference type="ARBA" id="ARBA00023002"/>
    </source>
</evidence>
<dbReference type="Gene3D" id="3.40.50.720">
    <property type="entry name" value="NAD(P)-binding Rossmann-like Domain"/>
    <property type="match status" value="1"/>
</dbReference>
<protein>
    <submittedName>
        <fullName evidence="4">Gfo/Idh/MocA family oxidoreductase</fullName>
    </submittedName>
</protein>
<dbReference type="Gene3D" id="3.30.360.10">
    <property type="entry name" value="Dihydrodipicolinate Reductase, domain 2"/>
    <property type="match status" value="1"/>
</dbReference>
<dbReference type="Proteomes" id="UP001165378">
    <property type="component" value="Unassembled WGS sequence"/>
</dbReference>
<keyword evidence="1" id="KW-0560">Oxidoreductase</keyword>
<evidence type="ECO:0000259" key="3">
    <source>
        <dbReference type="Pfam" id="PF22725"/>
    </source>
</evidence>
<dbReference type="Pfam" id="PF01408">
    <property type="entry name" value="GFO_IDH_MocA"/>
    <property type="match status" value="1"/>
</dbReference>
<keyword evidence="5" id="KW-1185">Reference proteome</keyword>
<dbReference type="InterPro" id="IPR036291">
    <property type="entry name" value="NAD(P)-bd_dom_sf"/>
</dbReference>
<proteinExistence type="predicted"/>
<dbReference type="GO" id="GO:0000166">
    <property type="term" value="F:nucleotide binding"/>
    <property type="evidence" value="ECO:0007669"/>
    <property type="project" value="InterPro"/>
</dbReference>
<dbReference type="PANTHER" id="PTHR43818:SF11">
    <property type="entry name" value="BCDNA.GH03377"/>
    <property type="match status" value="1"/>
</dbReference>
<dbReference type="Pfam" id="PF22725">
    <property type="entry name" value="GFO_IDH_MocA_C3"/>
    <property type="match status" value="1"/>
</dbReference>
<dbReference type="EMBL" id="JAKFHA010000001">
    <property type="protein sequence ID" value="MCF2526047.1"/>
    <property type="molecule type" value="Genomic_DNA"/>
</dbReference>
<dbReference type="SUPFAM" id="SSF51735">
    <property type="entry name" value="NAD(P)-binding Rossmann-fold domains"/>
    <property type="match status" value="1"/>
</dbReference>
<dbReference type="InterPro" id="IPR050463">
    <property type="entry name" value="Gfo/Idh/MocA_oxidrdct_glycsds"/>
</dbReference>
<evidence type="ECO:0000313" key="5">
    <source>
        <dbReference type="Proteomes" id="UP001165378"/>
    </source>
</evidence>
<accession>A0AA41PWX3</accession>
<dbReference type="RefSeq" id="WP_235050108.1">
    <property type="nucleotide sequence ID" value="NZ_JAKFHA010000001.1"/>
</dbReference>
<organism evidence="4 5">
    <name type="scientific">Yinghuangia soli</name>
    <dbReference type="NCBI Taxonomy" id="2908204"/>
    <lineage>
        <taxon>Bacteria</taxon>
        <taxon>Bacillati</taxon>
        <taxon>Actinomycetota</taxon>
        <taxon>Actinomycetes</taxon>
        <taxon>Kitasatosporales</taxon>
        <taxon>Streptomycetaceae</taxon>
        <taxon>Yinghuangia</taxon>
    </lineage>
</organism>
<dbReference type="SUPFAM" id="SSF55347">
    <property type="entry name" value="Glyceraldehyde-3-phosphate dehydrogenase-like, C-terminal domain"/>
    <property type="match status" value="1"/>
</dbReference>
<sequence>MSTPAEPTVPAICIGIVGCGNIFERYVRGIARFPGLRIVHVADVDPERAKLGAETAQAAAPAGTTVRHGSLADLLADPAAVIVVNITPPTVHAHVTEAALRAGKHVYVEKPITTDLGIARAQLELAAASGLTVGGAPDTFLGSAGQTARQVVDAGTIGDPVGATAFVTHSRAETWHPDPTFLFKPGGGPVLDLGPYYVTQLVNCLGPVAEVYGTARVGAPVRAVTAPGRLVDSIDVEVETHANAVLTFASGVLASMVLSFDIWDHNLPYLEIYGTRGTLSIPDPNAYDGDVKVRLHGAEDWTVVPPVLPVQGPADSFEHQMLRGPGVADLAAALHGAPHRATGGLALHVLEVLDAIGTSGKARTPAAMTTTCARPAAAAAVAAD</sequence>
<name>A0AA41PWX3_9ACTN</name>
<dbReference type="InterPro" id="IPR055170">
    <property type="entry name" value="GFO_IDH_MocA-like_dom"/>
</dbReference>
<reference evidence="4" key="1">
    <citation type="submission" date="2022-01" db="EMBL/GenBank/DDBJ databases">
        <title>Genome-Based Taxonomic Classification of the Phylum Actinobacteria.</title>
        <authorList>
            <person name="Gao Y."/>
        </authorList>
    </citation>
    <scope>NUCLEOTIDE SEQUENCE</scope>
    <source>
        <strain evidence="4">KLBMP 8922</strain>
    </source>
</reference>
<evidence type="ECO:0000259" key="2">
    <source>
        <dbReference type="Pfam" id="PF01408"/>
    </source>
</evidence>
<feature type="domain" description="Gfo/Idh/MocA-like oxidoreductase N-terminal" evidence="2">
    <location>
        <begin position="14"/>
        <end position="133"/>
    </location>
</feature>
<gene>
    <name evidence="4" type="ORF">LZ495_02255</name>
</gene>
<feature type="domain" description="GFO/IDH/MocA-like oxidoreductase" evidence="3">
    <location>
        <begin position="146"/>
        <end position="279"/>
    </location>
</feature>
<dbReference type="InterPro" id="IPR000683">
    <property type="entry name" value="Gfo/Idh/MocA-like_OxRdtase_N"/>
</dbReference>
<dbReference type="AlphaFoldDB" id="A0AA41PWX3"/>